<evidence type="ECO:0000256" key="8">
    <source>
        <dbReference type="ARBA" id="ARBA00023136"/>
    </source>
</evidence>
<keyword evidence="4" id="KW-1003">Cell membrane</keyword>
<evidence type="ECO:0000313" key="14">
    <source>
        <dbReference type="EMBL" id="CAF4099623.1"/>
    </source>
</evidence>
<feature type="compositionally biased region" description="Basic and acidic residues" evidence="11">
    <location>
        <begin position="1135"/>
        <end position="1144"/>
    </location>
</feature>
<evidence type="ECO:0000256" key="10">
    <source>
        <dbReference type="RuleBase" id="RU362035"/>
    </source>
</evidence>
<dbReference type="InterPro" id="IPR016024">
    <property type="entry name" value="ARM-type_fold"/>
</dbReference>
<dbReference type="Gene3D" id="1.25.10.10">
    <property type="entry name" value="Leucine-rich Repeat Variant"/>
    <property type="match status" value="1"/>
</dbReference>
<dbReference type="GO" id="GO:0006506">
    <property type="term" value="P:GPI anchor biosynthetic process"/>
    <property type="evidence" value="ECO:0007669"/>
    <property type="project" value="UniProtKB-UniPathway"/>
</dbReference>
<dbReference type="SUPFAM" id="SSF48371">
    <property type="entry name" value="ARM repeat"/>
    <property type="match status" value="1"/>
</dbReference>
<dbReference type="PRINTS" id="PR01231">
    <property type="entry name" value="HCO3TRNSPORT"/>
</dbReference>
<feature type="transmembrane region" description="Helical" evidence="10">
    <location>
        <begin position="1851"/>
        <end position="1869"/>
    </location>
</feature>
<feature type="transmembrane region" description="Helical" evidence="10">
    <location>
        <begin position="2072"/>
        <end position="2089"/>
    </location>
</feature>
<dbReference type="GO" id="GO:0004376">
    <property type="term" value="F:GPI mannosyltransferase activity"/>
    <property type="evidence" value="ECO:0007669"/>
    <property type="project" value="InterPro"/>
</dbReference>
<dbReference type="GO" id="GO:0000009">
    <property type="term" value="F:alpha-1,6-mannosyltransferase activity"/>
    <property type="evidence" value="ECO:0007669"/>
    <property type="project" value="InterPro"/>
</dbReference>
<feature type="region of interest" description="Disordered" evidence="11">
    <location>
        <begin position="1100"/>
        <end position="1184"/>
    </location>
</feature>
<feature type="repeat" description="HEAT" evidence="9">
    <location>
        <begin position="633"/>
        <end position="671"/>
    </location>
</feature>
<accession>A0A819UUP4</accession>
<dbReference type="GO" id="GO:0008510">
    <property type="term" value="F:sodium:bicarbonate symporter activity"/>
    <property type="evidence" value="ECO:0007669"/>
    <property type="project" value="TreeGrafter"/>
</dbReference>
<dbReference type="GO" id="GO:0008509">
    <property type="term" value="F:monoatomic anion transmembrane transporter activity"/>
    <property type="evidence" value="ECO:0007669"/>
    <property type="project" value="InterPro"/>
</dbReference>
<comment type="similarity">
    <text evidence="2 10">Belongs to the anion exchanger (TC 2.A.31) family.</text>
</comment>
<dbReference type="Pfam" id="PF07565">
    <property type="entry name" value="Band_3_cyto"/>
    <property type="match status" value="1"/>
</dbReference>
<dbReference type="PROSITE" id="PS50077">
    <property type="entry name" value="HEAT_REPEAT"/>
    <property type="match status" value="2"/>
</dbReference>
<proteinExistence type="inferred from homology"/>
<evidence type="ECO:0000256" key="4">
    <source>
        <dbReference type="ARBA" id="ARBA00022475"/>
    </source>
</evidence>
<dbReference type="InterPro" id="IPR021133">
    <property type="entry name" value="HEAT_type_2"/>
</dbReference>
<feature type="transmembrane region" description="Helical" evidence="10">
    <location>
        <begin position="1683"/>
        <end position="1704"/>
    </location>
</feature>
<dbReference type="InterPro" id="IPR003020">
    <property type="entry name" value="HCO3_transpt_euk"/>
</dbReference>
<feature type="transmembrane region" description="Helical" evidence="10">
    <location>
        <begin position="1900"/>
        <end position="1919"/>
    </location>
</feature>
<feature type="transmembrane region" description="Helical" evidence="10">
    <location>
        <begin position="222"/>
        <end position="244"/>
    </location>
</feature>
<feature type="transmembrane region" description="Helical" evidence="10">
    <location>
        <begin position="1602"/>
        <end position="1619"/>
    </location>
</feature>
<feature type="domain" description="Band 3 cytoplasmic" evidence="13">
    <location>
        <begin position="1217"/>
        <end position="1524"/>
    </location>
</feature>
<feature type="transmembrane region" description="Helical" evidence="10">
    <location>
        <begin position="184"/>
        <end position="210"/>
    </location>
</feature>
<evidence type="ECO:0000256" key="11">
    <source>
        <dbReference type="SAM" id="MobiDB-lite"/>
    </source>
</evidence>
<organism evidence="14 15">
    <name type="scientific">Rotaria socialis</name>
    <dbReference type="NCBI Taxonomy" id="392032"/>
    <lineage>
        <taxon>Eukaryota</taxon>
        <taxon>Metazoa</taxon>
        <taxon>Spiralia</taxon>
        <taxon>Gnathifera</taxon>
        <taxon>Rotifera</taxon>
        <taxon>Eurotatoria</taxon>
        <taxon>Bdelloidea</taxon>
        <taxon>Philodinida</taxon>
        <taxon>Philodinidae</taxon>
        <taxon>Rotaria</taxon>
    </lineage>
</organism>
<dbReference type="InterPro" id="IPR011531">
    <property type="entry name" value="HCO3_transpt-like_TM_dom"/>
</dbReference>
<feature type="transmembrane region" description="Helical" evidence="10">
    <location>
        <begin position="1813"/>
        <end position="1831"/>
    </location>
</feature>
<evidence type="ECO:0000259" key="13">
    <source>
        <dbReference type="Pfam" id="PF07565"/>
    </source>
</evidence>
<gene>
    <name evidence="14" type="ORF">HFQ381_LOCUS860</name>
</gene>
<evidence type="ECO:0000256" key="7">
    <source>
        <dbReference type="ARBA" id="ARBA00023065"/>
    </source>
</evidence>
<feature type="transmembrane region" description="Helical" evidence="10">
    <location>
        <begin position="1716"/>
        <end position="1739"/>
    </location>
</feature>
<keyword evidence="6 10" id="KW-1133">Transmembrane helix</keyword>
<dbReference type="Pfam" id="PF04188">
    <property type="entry name" value="Mannosyl_trans2"/>
    <property type="match status" value="1"/>
</dbReference>
<dbReference type="InterPro" id="IPR013769">
    <property type="entry name" value="Band3_cytoplasmic_dom"/>
</dbReference>
<dbReference type="Gene3D" id="1.10.287.570">
    <property type="entry name" value="Helical hairpin bin"/>
    <property type="match status" value="1"/>
</dbReference>
<sequence length="2240" mass="257423">MIMQRLLWIYCQIRFAQYLLQFIANVIIPDHDARAFNPPLWSFDKGTIIDILVDKFFSGLRRWDAIHFLQIARFGYIYENSLAFFPGYPLLFISPLGYLLNQILIESNAYLLSAISINFLLGFCNAYLLFQLGLKYNLTLNHAYWSAILFIVNPATIFFLAPYSESLFLFSQLLGHYYLKSDKTFYTCLCFGFGSIIRSNGIISFGFILYYYMKKMYQRKQLIFPIHDFILCVLPFFLTQYFLYKQYCFEKNIPLELQTYGFNNNLSMPLSNFSSTWCLQRIPLSYQYVQKVYWNVGFLNYWTWKQIPNFLLALPVLIFIGDFIKTWFKIIRKDLWKRKFEYLFSNRIVYQRNIWFEQKDFFPHIIYMLFLSLFALFFMHIQIEFKKTRMPRRTANGRRPDDLDEFWFEKIVVTTKTAEEIREHTIAADLSPVAKTLAMLDSRSDIQRLAGIRSISSVIISDRDETFNRILPKFKAIIEQTLDNGEHSVAAEAIVCMIEQKLLSYSEFMLLFSPMICKFVFPTTTNRFSTDFGHIWCQALCNIIDAFPNTTSINSLLDLVFNHSLHGSYVRDRLAIILAKLSTRLNAQTIENRLLPVFKNFINDTNSDIRALACQELPILARLFESNQMLNLILPLFVILSKDDNINVRQTCFESLLDLSNSLNDSRSIEQVSDMIIALIKFGLSSRTLKFVSTIAIRLHDLCHALTIFRVDEYQFIRETFLRLSQEKQYSECRLACAKHFSSVIDYLGPDELTNGFEELFFELCNDNDTKVCATMLSTIINLTKLCDDNKEKKYMSTIWNGFASLLSNSNLNVMLSIATNLLNIFIAYSRNQEEGFAHGSICSTPVISDSDRFINQLLDYERQIFETTLSWRSCILCLQAFAHLPYLLSSEQIQTKILPRVFQRIYSKQVCVRDTAVDIYVQLLRKIPRRSIRRTAFQKLKAEFLLNKSYQWRIMYIKVCRQILVHYSKRFFKENFLDTIISIEYDPVLSVRIQLVPLLVEIKSILRLPADLQSISKIETMMEYFLADKTLTLHDLANNGLLQLDQIRSYNTLSLSNHSTDDKNDQQKENEEYFLDEIDISSRRSLNKSSEPYSISKRLTDTSISTKQQTSLRTSQLLKTSADIHRRKSSLPTDAHHQSKDNKVSVTKQRRGQTFTDATTSSRLIHQTSTKKNSKYSISRRHSDTDTMMQPILRVRAIEPTRQPFNLSFAENDVPQLFCQLDVLRRSEEESEYAYWKEKARWVRFEEIAENVLGRWSKPHVATLMQTALLDLKNLLSNGVILLNAHATDLGNLSQTMVQALIDANYIDDVDNAQKLLRILGLPHFHHHEKRSVMKTASSVSLTKQQGLHPSPSFVINHLSKREDETDMMQDMSAPHLISKPSSHDMALDELDETNTAAVTPSAKDYNTKLQRKLSRKTEGASILICPVTFVRQSTVVVVRLENALELLGMLEIKLYSRFLVLLIGPEENEKQLLQVGRTMATILTDDICREFAYTSKDSAGIMSMMDRFMQDTYVIPPSEWDPTIRIEPPSKYMSKEQRQQAPEEKAAETEEIDLTPHADPNLKASKRPFYGLFCDIRNKLPYYVSDFTDCASLKCIAATIYLYLVCLCSVVAFGGMLGTATNNYMATMECILSASVSGIIYALFSGQPLNILSATGPMLILERILKTMCHDYGFDFLEFRLWIGIWVCVMLSVFVTFNLSFLVKYITRFTEDCFASLVALIFIFDAIREILHIRVVYPINYAPKIPLNYSCFCKIAGIGVSHNKTVLSYNNTINYLVNAVNLNETSKMACKNLGGRVFGAGCTTPDYHPDIFFLSVLLFVFTFFICMGLQEFRTSSFFPSKIRSTLGDFSVLIAIVTMSAWDAYLRLDTPKLQVPKEFKPTLPNQRGWLVPFFGKNSLWAIPIAIIPAIIATILIFMDQQITAVIINRKEFKLKKKLGYHLDLFVLSISILVQSLLGLPWFVAATVLALTHVNALKIMSENSAPGEKPKFEGILEQRVSALLMSILTGLSVLFTNVLGFIPMPVLYAVFMFMGVSAIRNMQIFDRVLLILMPQKHQPDHPYLRHVRITRVHLFTIIQIISLAGMFAIKSIKSIALGFPLLVLATCFVRKLLDKMFTQEELFWLDDILPGTKIGRIRRKSIVRNVHMPKPGDDDNKETITIINNPSAKQDYINDDHMPNNDSGQLHTPLIVVTEALPSEESAAEEETVKSQAANNKNNQPKSSTHAPSVTFVAGHPEDD</sequence>
<keyword evidence="7 10" id="KW-0406">Ion transport</keyword>
<dbReference type="InterPro" id="IPR016152">
    <property type="entry name" value="PTrfase/Anion_transptr"/>
</dbReference>
<comment type="caution">
    <text evidence="14">The sequence shown here is derived from an EMBL/GenBank/DDBJ whole genome shotgun (WGS) entry which is preliminary data.</text>
</comment>
<dbReference type="UniPathway" id="UPA00196"/>
<name>A0A819UUP4_9BILA</name>
<dbReference type="InterPro" id="IPR007315">
    <property type="entry name" value="PIG-V/Gpi18"/>
</dbReference>
<feature type="compositionally biased region" description="Polar residues" evidence="11">
    <location>
        <begin position="2210"/>
        <end position="2228"/>
    </location>
</feature>
<keyword evidence="3 10" id="KW-0813">Transport</keyword>
<dbReference type="GO" id="GO:0005886">
    <property type="term" value="C:plasma membrane"/>
    <property type="evidence" value="ECO:0007669"/>
    <property type="project" value="UniProtKB-SubCell"/>
</dbReference>
<evidence type="ECO:0000259" key="12">
    <source>
        <dbReference type="Pfam" id="PF00955"/>
    </source>
</evidence>
<protein>
    <recommendedName>
        <fullName evidence="10">Anion exchange protein</fullName>
    </recommendedName>
</protein>
<feature type="transmembrane region" description="Helical" evidence="10">
    <location>
        <begin position="142"/>
        <end position="164"/>
    </location>
</feature>
<dbReference type="PANTHER" id="PTHR11453:SF36">
    <property type="entry name" value="ANION EXCHANGE PROTEIN"/>
    <property type="match status" value="1"/>
</dbReference>
<reference evidence="14" key="1">
    <citation type="submission" date="2021-02" db="EMBL/GenBank/DDBJ databases">
        <authorList>
            <person name="Nowell W R."/>
        </authorList>
    </citation>
    <scope>NUCLEOTIDE SEQUENCE</scope>
</reference>
<feature type="domain" description="Bicarbonate transporter-like transmembrane" evidence="12">
    <location>
        <begin position="1569"/>
        <end position="2129"/>
    </location>
</feature>
<feature type="transmembrane region" description="Helical" evidence="10">
    <location>
        <begin position="110"/>
        <end position="130"/>
    </location>
</feature>
<dbReference type="PANTHER" id="PTHR11453">
    <property type="entry name" value="ANION EXCHANGE PROTEIN"/>
    <property type="match status" value="1"/>
</dbReference>
<dbReference type="Gene3D" id="3.40.930.10">
    <property type="entry name" value="Mannitol-specific EII, Chain A"/>
    <property type="match status" value="1"/>
</dbReference>
<feature type="transmembrane region" description="Helical" evidence="10">
    <location>
        <begin position="307"/>
        <end position="328"/>
    </location>
</feature>
<feature type="transmembrane region" description="Helical" evidence="10">
    <location>
        <begin position="2095"/>
        <end position="2113"/>
    </location>
</feature>
<feature type="transmembrane region" description="Helical" evidence="10">
    <location>
        <begin position="1939"/>
        <end position="1956"/>
    </location>
</feature>
<dbReference type="NCBIfam" id="TIGR00834">
    <property type="entry name" value="ae"/>
    <property type="match status" value="1"/>
</dbReference>
<evidence type="ECO:0000256" key="3">
    <source>
        <dbReference type="ARBA" id="ARBA00022448"/>
    </source>
</evidence>
<dbReference type="GO" id="GO:0051453">
    <property type="term" value="P:regulation of intracellular pH"/>
    <property type="evidence" value="ECO:0007669"/>
    <property type="project" value="TreeGrafter"/>
</dbReference>
<dbReference type="InterPro" id="IPR011989">
    <property type="entry name" value="ARM-like"/>
</dbReference>
<dbReference type="Proteomes" id="UP000663851">
    <property type="component" value="Unassembled WGS sequence"/>
</dbReference>
<keyword evidence="8 10" id="KW-0472">Membrane</keyword>
<evidence type="ECO:0000256" key="5">
    <source>
        <dbReference type="ARBA" id="ARBA00022692"/>
    </source>
</evidence>
<feature type="compositionally biased region" description="Polar residues" evidence="11">
    <location>
        <begin position="1102"/>
        <end position="1120"/>
    </location>
</feature>
<dbReference type="SUPFAM" id="SSF55804">
    <property type="entry name" value="Phoshotransferase/anion transport protein"/>
    <property type="match status" value="1"/>
</dbReference>
<evidence type="ECO:0000256" key="9">
    <source>
        <dbReference type="PROSITE-ProRule" id="PRU00103"/>
    </source>
</evidence>
<evidence type="ECO:0000256" key="6">
    <source>
        <dbReference type="ARBA" id="ARBA00022989"/>
    </source>
</evidence>
<evidence type="ECO:0000313" key="15">
    <source>
        <dbReference type="Proteomes" id="UP000663851"/>
    </source>
</evidence>
<feature type="compositionally biased region" description="Polar residues" evidence="11">
    <location>
        <begin position="1145"/>
        <end position="1172"/>
    </location>
</feature>
<feature type="transmembrane region" description="Helical" evidence="10">
    <location>
        <begin position="361"/>
        <end position="383"/>
    </location>
</feature>
<dbReference type="Pfam" id="PF00955">
    <property type="entry name" value="HCO3_cotransp"/>
    <property type="match status" value="1"/>
</dbReference>
<feature type="region of interest" description="Disordered" evidence="11">
    <location>
        <begin position="2194"/>
        <end position="2240"/>
    </location>
</feature>
<feature type="repeat" description="HEAT" evidence="9">
    <location>
        <begin position="594"/>
        <end position="632"/>
    </location>
</feature>
<feature type="transmembrane region" description="Helical" evidence="10">
    <location>
        <begin position="82"/>
        <end position="104"/>
    </location>
</feature>
<dbReference type="GO" id="GO:0005452">
    <property type="term" value="F:solute:inorganic anion antiporter activity"/>
    <property type="evidence" value="ECO:0007669"/>
    <property type="project" value="InterPro"/>
</dbReference>
<evidence type="ECO:0000256" key="2">
    <source>
        <dbReference type="ARBA" id="ARBA00010993"/>
    </source>
</evidence>
<comment type="subcellular location">
    <subcellularLocation>
        <location evidence="1">Cell membrane</location>
        <topology evidence="1">Multi-pass membrane protein</topology>
    </subcellularLocation>
    <subcellularLocation>
        <location evidence="10">Membrane</location>
        <topology evidence="10">Multi-pass membrane protein</topology>
    </subcellularLocation>
</comment>
<keyword evidence="5 10" id="KW-0812">Transmembrane</keyword>
<dbReference type="EMBL" id="CAJOBO010000020">
    <property type="protein sequence ID" value="CAF4099623.1"/>
    <property type="molecule type" value="Genomic_DNA"/>
</dbReference>
<evidence type="ECO:0000256" key="1">
    <source>
        <dbReference type="ARBA" id="ARBA00004651"/>
    </source>
</evidence>